<organism evidence="1 2">
    <name type="scientific">Gymnopilus junonius</name>
    <name type="common">Spectacular rustgill mushroom</name>
    <name type="synonym">Gymnopilus spectabilis subsp. junonius</name>
    <dbReference type="NCBI Taxonomy" id="109634"/>
    <lineage>
        <taxon>Eukaryota</taxon>
        <taxon>Fungi</taxon>
        <taxon>Dikarya</taxon>
        <taxon>Basidiomycota</taxon>
        <taxon>Agaricomycotina</taxon>
        <taxon>Agaricomycetes</taxon>
        <taxon>Agaricomycetidae</taxon>
        <taxon>Agaricales</taxon>
        <taxon>Agaricineae</taxon>
        <taxon>Hymenogastraceae</taxon>
        <taxon>Gymnopilus</taxon>
    </lineage>
</organism>
<dbReference type="Proteomes" id="UP000724874">
    <property type="component" value="Unassembled WGS sequence"/>
</dbReference>
<reference evidence="1" key="1">
    <citation type="submission" date="2020-11" db="EMBL/GenBank/DDBJ databases">
        <authorList>
            <consortium name="DOE Joint Genome Institute"/>
            <person name="Ahrendt S."/>
            <person name="Riley R."/>
            <person name="Andreopoulos W."/>
            <person name="LaButti K."/>
            <person name="Pangilinan J."/>
            <person name="Ruiz-duenas F.J."/>
            <person name="Barrasa J.M."/>
            <person name="Sanchez-Garcia M."/>
            <person name="Camarero S."/>
            <person name="Miyauchi S."/>
            <person name="Serrano A."/>
            <person name="Linde D."/>
            <person name="Babiker R."/>
            <person name="Drula E."/>
            <person name="Ayuso-Fernandez I."/>
            <person name="Pacheco R."/>
            <person name="Padilla G."/>
            <person name="Ferreira P."/>
            <person name="Barriuso J."/>
            <person name="Kellner H."/>
            <person name="Castanera R."/>
            <person name="Alfaro M."/>
            <person name="Ramirez L."/>
            <person name="Pisabarro A.G."/>
            <person name="Kuo A."/>
            <person name="Tritt A."/>
            <person name="Lipzen A."/>
            <person name="He G."/>
            <person name="Yan M."/>
            <person name="Ng V."/>
            <person name="Cullen D."/>
            <person name="Martin F."/>
            <person name="Rosso M.-N."/>
            <person name="Henrissat B."/>
            <person name="Hibbett D."/>
            <person name="Martinez A.T."/>
            <person name="Grigoriev I.V."/>
        </authorList>
    </citation>
    <scope>NUCLEOTIDE SEQUENCE</scope>
    <source>
        <strain evidence="1">AH 44721</strain>
    </source>
</reference>
<feature type="non-terminal residue" evidence="1">
    <location>
        <position position="72"/>
    </location>
</feature>
<dbReference type="EMBL" id="JADNYJ010000064">
    <property type="protein sequence ID" value="KAF8894332.1"/>
    <property type="molecule type" value="Genomic_DNA"/>
</dbReference>
<keyword evidence="2" id="KW-1185">Reference proteome</keyword>
<evidence type="ECO:0000313" key="1">
    <source>
        <dbReference type="EMBL" id="KAF8894332.1"/>
    </source>
</evidence>
<evidence type="ECO:0000313" key="2">
    <source>
        <dbReference type="Proteomes" id="UP000724874"/>
    </source>
</evidence>
<sequence>SDQVPLHLIGTQDFFPALLAYLQSLANSTSLPLDHVVFQSILLCLIAGDKNLILRAPEEDIGLTIKLVVWVS</sequence>
<protein>
    <submittedName>
        <fullName evidence="1">Uncharacterized protein</fullName>
    </submittedName>
</protein>
<name>A0A9P5NLQ1_GYMJU</name>
<dbReference type="AlphaFoldDB" id="A0A9P5NLQ1"/>
<accession>A0A9P5NLQ1</accession>
<feature type="non-terminal residue" evidence="1">
    <location>
        <position position="1"/>
    </location>
</feature>
<comment type="caution">
    <text evidence="1">The sequence shown here is derived from an EMBL/GenBank/DDBJ whole genome shotgun (WGS) entry which is preliminary data.</text>
</comment>
<dbReference type="OrthoDB" id="5582146at2759"/>
<proteinExistence type="predicted"/>
<gene>
    <name evidence="1" type="ORF">CPB84DRAFT_1640971</name>
</gene>